<proteinExistence type="predicted"/>
<dbReference type="RefSeq" id="WP_246902222.1">
    <property type="nucleotide sequence ID" value="NZ_JALJRB010000001.1"/>
</dbReference>
<name>A0AA41R0T5_9BACT</name>
<organism evidence="1 2">
    <name type="scientific">Desulfatitalea alkaliphila</name>
    <dbReference type="NCBI Taxonomy" id="2929485"/>
    <lineage>
        <taxon>Bacteria</taxon>
        <taxon>Pseudomonadati</taxon>
        <taxon>Thermodesulfobacteriota</taxon>
        <taxon>Desulfobacteria</taxon>
        <taxon>Desulfobacterales</taxon>
        <taxon>Desulfosarcinaceae</taxon>
        <taxon>Desulfatitalea</taxon>
    </lineage>
</organism>
<dbReference type="Proteomes" id="UP001165427">
    <property type="component" value="Unassembled WGS sequence"/>
</dbReference>
<sequence length="57" mass="6176">MEIAPIATDAAMLSIVRQMETATALQTEVMKTMAEGQQEMADMLYTLGVGENVDVRA</sequence>
<protein>
    <recommendedName>
        <fullName evidence="3">Motility protein</fullName>
    </recommendedName>
</protein>
<evidence type="ECO:0000313" key="1">
    <source>
        <dbReference type="EMBL" id="MCJ8499120.1"/>
    </source>
</evidence>
<accession>A0AA41R0T5</accession>
<evidence type="ECO:0008006" key="3">
    <source>
        <dbReference type="Google" id="ProtNLM"/>
    </source>
</evidence>
<dbReference type="EMBL" id="JALJRB010000001">
    <property type="protein sequence ID" value="MCJ8499120.1"/>
    <property type="molecule type" value="Genomic_DNA"/>
</dbReference>
<dbReference type="AlphaFoldDB" id="A0AA41R0T5"/>
<comment type="caution">
    <text evidence="1">The sequence shown here is derived from an EMBL/GenBank/DDBJ whole genome shotgun (WGS) entry which is preliminary data.</text>
</comment>
<reference evidence="1" key="1">
    <citation type="submission" date="2022-04" db="EMBL/GenBank/DDBJ databases">
        <title>Desulfatitalea alkaliphila sp. nov., a novel anaerobic sulfate-reducing bacterium isolated from terrestrial mud volcano, Taman Peninsula, Russia.</title>
        <authorList>
            <person name="Khomyakova M.A."/>
            <person name="Merkel A.Y."/>
            <person name="Slobodkin A.I."/>
        </authorList>
    </citation>
    <scope>NUCLEOTIDE SEQUENCE</scope>
    <source>
        <strain evidence="1">M08but</strain>
    </source>
</reference>
<gene>
    <name evidence="1" type="ORF">MRX98_00925</name>
</gene>
<keyword evidence="2" id="KW-1185">Reference proteome</keyword>
<evidence type="ECO:0000313" key="2">
    <source>
        <dbReference type="Proteomes" id="UP001165427"/>
    </source>
</evidence>